<evidence type="ECO:0000313" key="2">
    <source>
        <dbReference type="EMBL" id="OGI50406.1"/>
    </source>
</evidence>
<dbReference type="NCBIfam" id="TIGR04490">
    <property type="entry name" value="SoxZ_true"/>
    <property type="match status" value="1"/>
</dbReference>
<dbReference type="Pfam" id="PF08770">
    <property type="entry name" value="SoxZ"/>
    <property type="match status" value="1"/>
</dbReference>
<dbReference type="InterPro" id="IPR030995">
    <property type="entry name" value="SoxZ"/>
</dbReference>
<dbReference type="InterPro" id="IPR014756">
    <property type="entry name" value="Ig_E-set"/>
</dbReference>
<dbReference type="InterPro" id="IPR014880">
    <property type="entry name" value="SoxZ_dom"/>
</dbReference>
<protein>
    <submittedName>
        <fullName evidence="2">Thiosulfate oxidation carrier complex protein SoxZ</fullName>
    </submittedName>
</protein>
<name>A0A1F6TZ75_9PROT</name>
<dbReference type="InterPro" id="IPR013783">
    <property type="entry name" value="Ig-like_fold"/>
</dbReference>
<comment type="caution">
    <text evidence="2">The sequence shown here is derived from an EMBL/GenBank/DDBJ whole genome shotgun (WGS) entry which is preliminary data.</text>
</comment>
<dbReference type="EMBL" id="MFTA01000086">
    <property type="protein sequence ID" value="OGI50406.1"/>
    <property type="molecule type" value="Genomic_DNA"/>
</dbReference>
<dbReference type="Gene3D" id="2.60.40.10">
    <property type="entry name" value="Immunoglobulins"/>
    <property type="match status" value="1"/>
</dbReference>
<reference evidence="2 3" key="1">
    <citation type="journal article" date="2016" name="Nat. Commun.">
        <title>Thousands of microbial genomes shed light on interconnected biogeochemical processes in an aquifer system.</title>
        <authorList>
            <person name="Anantharaman K."/>
            <person name="Brown C.T."/>
            <person name="Hug L.A."/>
            <person name="Sharon I."/>
            <person name="Castelle C.J."/>
            <person name="Probst A.J."/>
            <person name="Thomas B.C."/>
            <person name="Singh A."/>
            <person name="Wilkins M.J."/>
            <person name="Karaoz U."/>
            <person name="Brodie E.L."/>
            <person name="Williams K.H."/>
            <person name="Hubbard S.S."/>
            <person name="Banfield J.F."/>
        </authorList>
    </citation>
    <scope>NUCLEOTIDE SEQUENCE [LARGE SCALE GENOMIC DNA]</scope>
</reference>
<feature type="domain" description="Sulphur oxidation protein SoxZ" evidence="1">
    <location>
        <begin position="5"/>
        <end position="96"/>
    </location>
</feature>
<organism evidence="2 3">
    <name type="scientific">Candidatus Muproteobacteria bacterium RIFCSPHIGHO2_02_FULL_65_16</name>
    <dbReference type="NCBI Taxonomy" id="1817766"/>
    <lineage>
        <taxon>Bacteria</taxon>
        <taxon>Pseudomonadati</taxon>
        <taxon>Pseudomonadota</taxon>
        <taxon>Candidatus Muproteobacteria</taxon>
    </lineage>
</organism>
<dbReference type="SUPFAM" id="SSF81296">
    <property type="entry name" value="E set domains"/>
    <property type="match status" value="1"/>
</dbReference>
<gene>
    <name evidence="2" type="ORF">A3B81_01685</name>
</gene>
<evidence type="ECO:0000259" key="1">
    <source>
        <dbReference type="Pfam" id="PF08770"/>
    </source>
</evidence>
<accession>A0A1F6TZ75</accession>
<dbReference type="Proteomes" id="UP000179362">
    <property type="component" value="Unassembled WGS sequence"/>
</dbReference>
<dbReference type="AlphaFoldDB" id="A0A1F6TZ75"/>
<sequence length="102" mass="11373">MKIRTRMQDGQVEVQALIYHPMETGQRTDPKTKDKIPAHFIRSITLEHNGKTVVEVNTGIGVSQDPLLGFRLKNAKNGDKLKISWRDNLGESGSMEAVVDVS</sequence>
<evidence type="ECO:0000313" key="3">
    <source>
        <dbReference type="Proteomes" id="UP000179362"/>
    </source>
</evidence>
<proteinExistence type="predicted"/>